<dbReference type="InterPro" id="IPR010982">
    <property type="entry name" value="Lambda_DNA-bd_dom_sf"/>
</dbReference>
<gene>
    <name evidence="3" type="ORF">GFC01_05815</name>
</gene>
<dbReference type="Gene3D" id="1.10.260.40">
    <property type="entry name" value="lambda repressor-like DNA-binding domains"/>
    <property type="match status" value="1"/>
</dbReference>
<dbReference type="PANTHER" id="PTHR46558:SF11">
    <property type="entry name" value="HTH-TYPE TRANSCRIPTIONAL REGULATOR XRE"/>
    <property type="match status" value="1"/>
</dbReference>
<reference evidence="3 4" key="1">
    <citation type="submission" date="2019-10" db="EMBL/GenBank/DDBJ databases">
        <title>Comparative genomics of sulfur disproportionating microorganisms.</title>
        <authorList>
            <person name="Ward L.M."/>
            <person name="Bertran E."/>
            <person name="Johnston D."/>
        </authorList>
    </citation>
    <scope>NUCLEOTIDE SEQUENCE [LARGE SCALE GENOMIC DNA]</scope>
    <source>
        <strain evidence="3 4">DSM 14055</strain>
    </source>
</reference>
<proteinExistence type="predicted"/>
<comment type="caution">
    <text evidence="3">The sequence shown here is derived from an EMBL/GenBank/DDBJ whole genome shotgun (WGS) entry which is preliminary data.</text>
</comment>
<dbReference type="AlphaFoldDB" id="A0A6N7IP36"/>
<dbReference type="PROSITE" id="PS50943">
    <property type="entry name" value="HTH_CROC1"/>
    <property type="match status" value="1"/>
</dbReference>
<dbReference type="CDD" id="cd00093">
    <property type="entry name" value="HTH_XRE"/>
    <property type="match status" value="1"/>
</dbReference>
<dbReference type="PANTHER" id="PTHR46558">
    <property type="entry name" value="TRACRIPTIONAL REGULATORY PROTEIN-RELATED-RELATED"/>
    <property type="match status" value="1"/>
</dbReference>
<dbReference type="EMBL" id="WHYR01000012">
    <property type="protein sequence ID" value="MQL51786.1"/>
    <property type="molecule type" value="Genomic_DNA"/>
</dbReference>
<feature type="domain" description="HTH cro/C1-type" evidence="2">
    <location>
        <begin position="4"/>
        <end position="59"/>
    </location>
</feature>
<dbReference type="SMART" id="SM00530">
    <property type="entry name" value="HTH_XRE"/>
    <property type="match status" value="1"/>
</dbReference>
<organism evidence="3 4">
    <name type="scientific">Desulfofundulus thermobenzoicus</name>
    <dbReference type="NCBI Taxonomy" id="29376"/>
    <lineage>
        <taxon>Bacteria</taxon>
        <taxon>Bacillati</taxon>
        <taxon>Bacillota</taxon>
        <taxon>Clostridia</taxon>
        <taxon>Eubacteriales</taxon>
        <taxon>Peptococcaceae</taxon>
        <taxon>Desulfofundulus</taxon>
    </lineage>
</organism>
<evidence type="ECO:0000313" key="3">
    <source>
        <dbReference type="EMBL" id="MQL51786.1"/>
    </source>
</evidence>
<protein>
    <submittedName>
        <fullName evidence="3">Helix-turn-helix domain-containing protein</fullName>
    </submittedName>
</protein>
<dbReference type="OrthoDB" id="428540at2"/>
<dbReference type="Proteomes" id="UP000441717">
    <property type="component" value="Unassembled WGS sequence"/>
</dbReference>
<evidence type="ECO:0000259" key="2">
    <source>
        <dbReference type="PROSITE" id="PS50943"/>
    </source>
</evidence>
<dbReference type="Pfam" id="PF01381">
    <property type="entry name" value="HTH_3"/>
    <property type="match status" value="1"/>
</dbReference>
<dbReference type="SUPFAM" id="SSF47413">
    <property type="entry name" value="lambda repressor-like DNA-binding domains"/>
    <property type="match status" value="1"/>
</dbReference>
<keyword evidence="4" id="KW-1185">Reference proteome</keyword>
<name>A0A6N7IP36_9FIRM</name>
<evidence type="ECO:0000256" key="1">
    <source>
        <dbReference type="ARBA" id="ARBA00023125"/>
    </source>
</evidence>
<keyword evidence="1" id="KW-0238">DNA-binding</keyword>
<accession>A0A6N7IP36</accession>
<dbReference type="GO" id="GO:0003677">
    <property type="term" value="F:DNA binding"/>
    <property type="evidence" value="ECO:0007669"/>
    <property type="project" value="UniProtKB-KW"/>
</dbReference>
<dbReference type="InterPro" id="IPR001387">
    <property type="entry name" value="Cro/C1-type_HTH"/>
</dbReference>
<evidence type="ECO:0000313" key="4">
    <source>
        <dbReference type="Proteomes" id="UP000441717"/>
    </source>
</evidence>
<sequence>MNRLRQIRRARDISQESLAKAIGVSRQTINGIERGRIKRPSDEIMLAIANYFEMDVSDIFYTPLVQHVLQRKAIN</sequence>
<dbReference type="RefSeq" id="WP_152945722.1">
    <property type="nucleotide sequence ID" value="NZ_WHYR01000012.1"/>
</dbReference>